<keyword evidence="2" id="KW-1185">Reference proteome</keyword>
<dbReference type="AlphaFoldDB" id="A0A9P7KF12"/>
<name>A0A9P7KF12_9AGAR</name>
<dbReference type="OrthoDB" id="432970at2759"/>
<gene>
    <name evidence="1" type="ORF">DXG03_003703</name>
</gene>
<organism evidence="1 2">
    <name type="scientific">Asterophora parasitica</name>
    <dbReference type="NCBI Taxonomy" id="117018"/>
    <lineage>
        <taxon>Eukaryota</taxon>
        <taxon>Fungi</taxon>
        <taxon>Dikarya</taxon>
        <taxon>Basidiomycota</taxon>
        <taxon>Agaricomycotina</taxon>
        <taxon>Agaricomycetes</taxon>
        <taxon>Agaricomycetidae</taxon>
        <taxon>Agaricales</taxon>
        <taxon>Tricholomatineae</taxon>
        <taxon>Lyophyllaceae</taxon>
        <taxon>Asterophora</taxon>
    </lineage>
</organism>
<evidence type="ECO:0000313" key="2">
    <source>
        <dbReference type="Proteomes" id="UP000775547"/>
    </source>
</evidence>
<sequence>MEPQLELKSDDFEDKLCHWSIAEEQLDVIWSRFCALYLPATINRLLNLPVPTDFANAHAWEREMAQPVDFAVSNAWHEMLVQVQHLPYFAKYLRSSKAMAAPGKRLAQVLAERLTEVAKPWDRKMRLASEDEQKYYMAAAGAAGQLLSTVCTHFINKPDRRTVISSEVQLRLLPFLTAWSNRYDRQFLGDVSLRLMVFMSGPVLDEEFKKIRKSYKNWEVCELQDCNVKRDLKMCAR</sequence>
<comment type="caution">
    <text evidence="1">The sequence shown here is derived from an EMBL/GenBank/DDBJ whole genome shotgun (WGS) entry which is preliminary data.</text>
</comment>
<dbReference type="Proteomes" id="UP000775547">
    <property type="component" value="Unassembled WGS sequence"/>
</dbReference>
<reference evidence="1" key="1">
    <citation type="submission" date="2020-07" db="EMBL/GenBank/DDBJ databases">
        <authorList>
            <person name="Nieuwenhuis M."/>
            <person name="Van De Peppel L.J.J."/>
        </authorList>
    </citation>
    <scope>NUCLEOTIDE SEQUENCE</scope>
    <source>
        <strain evidence="1">AP01</strain>
        <tissue evidence="1">Mycelium</tissue>
    </source>
</reference>
<accession>A0A9P7KF12</accession>
<proteinExistence type="predicted"/>
<evidence type="ECO:0000313" key="1">
    <source>
        <dbReference type="EMBL" id="KAG5646380.1"/>
    </source>
</evidence>
<dbReference type="EMBL" id="JABCKV010000022">
    <property type="protein sequence ID" value="KAG5646380.1"/>
    <property type="molecule type" value="Genomic_DNA"/>
</dbReference>
<protein>
    <submittedName>
        <fullName evidence="1">Uncharacterized protein</fullName>
    </submittedName>
</protein>
<reference evidence="1" key="2">
    <citation type="submission" date="2021-10" db="EMBL/GenBank/DDBJ databases">
        <title>Phylogenomics reveals ancestral predisposition of the termite-cultivated fungus Termitomyces towards a domesticated lifestyle.</title>
        <authorList>
            <person name="Auxier B."/>
            <person name="Grum-Grzhimaylo A."/>
            <person name="Cardenas M.E."/>
            <person name="Lodge J.D."/>
            <person name="Laessoe T."/>
            <person name="Pedersen O."/>
            <person name="Smith M.E."/>
            <person name="Kuyper T.W."/>
            <person name="Franco-Molano E.A."/>
            <person name="Baroni T.J."/>
            <person name="Aanen D.K."/>
        </authorList>
    </citation>
    <scope>NUCLEOTIDE SEQUENCE</scope>
    <source>
        <strain evidence="1">AP01</strain>
        <tissue evidence="1">Mycelium</tissue>
    </source>
</reference>